<proteinExistence type="predicted"/>
<evidence type="ECO:0000313" key="2">
    <source>
        <dbReference type="EMBL" id="CAD8287231.1"/>
    </source>
</evidence>
<feature type="compositionally biased region" description="Polar residues" evidence="1">
    <location>
        <begin position="146"/>
        <end position="167"/>
    </location>
</feature>
<accession>A0A7R9YTM4</accession>
<feature type="compositionally biased region" description="Polar residues" evidence="1">
    <location>
        <begin position="212"/>
        <end position="225"/>
    </location>
</feature>
<sequence>MLPPLLCTQPRAAATCLTSTTRRFSSKIHRGIAQSAHSSTTPAGSDKAQQQGRPQPAKDLRIVAAHATRMAAMQEVGSRDAGTLVYSKGCSERRTPSSSWASGVVGADSGEGASPTASSRSPLAASRGGLATTAQAYGGSGGGQRVSLQTESPGWTYQRHPSGSDGSPSALPGRLASLAFLAQLSPAATQHLAQLRRLGRTSSRSSMEYLNGVSSRLNGGHSSMGTPPRRMRPHRVASSSAKLSASASANSPMHARTTTTAHQQGAWQVSGPRQGAHQPLRRSLGLYPGSGRFAAYDPKHEDEDAGPGLEEHEAAVDPHELCSRLQEMLSERSPPCSGMDVQLQITPEASQDMKRFGSGGLHQRAEIDTVRGAGTCGVESRPFVVGRMHGKSVAMHVKGPMQKHTCMQQSKRASSSAHASSTELQAHAMFGTTSSPQISDSRTLLSKEMRKADTHGDCQTCQFDPPSQPHKTALAASTCTAASRLQSNLQGVRRMVVAVGADNMQLHARLPCPGRITTSSSSNTQPCRCSPCHVAEQVLAHRNNSVDSDEENCRQFKRSNAAWLDCPSIECLHGEGCVMISPPSGLLYGGLINPLISANIDGFLSRLLGTSTSQE</sequence>
<protein>
    <submittedName>
        <fullName evidence="2">Uncharacterized protein</fullName>
    </submittedName>
</protein>
<feature type="region of interest" description="Disordered" evidence="1">
    <location>
        <begin position="212"/>
        <end position="288"/>
    </location>
</feature>
<feature type="compositionally biased region" description="Polar residues" evidence="1">
    <location>
        <begin position="256"/>
        <end position="267"/>
    </location>
</feature>
<dbReference type="AlphaFoldDB" id="A0A7R9YTM4"/>
<evidence type="ECO:0000256" key="1">
    <source>
        <dbReference type="SAM" id="MobiDB-lite"/>
    </source>
</evidence>
<dbReference type="EMBL" id="HBEC01015602">
    <property type="protein sequence ID" value="CAD8287231.1"/>
    <property type="molecule type" value="Transcribed_RNA"/>
</dbReference>
<reference evidence="2" key="1">
    <citation type="submission" date="2021-01" db="EMBL/GenBank/DDBJ databases">
        <authorList>
            <person name="Corre E."/>
            <person name="Pelletier E."/>
            <person name="Niang G."/>
            <person name="Scheremetjew M."/>
            <person name="Finn R."/>
            <person name="Kale V."/>
            <person name="Holt S."/>
            <person name="Cochrane G."/>
            <person name="Meng A."/>
            <person name="Brown T."/>
            <person name="Cohen L."/>
        </authorList>
    </citation>
    <scope>NUCLEOTIDE SEQUENCE</scope>
    <source>
        <strain evidence="2">CCMP219</strain>
    </source>
</reference>
<organism evidence="2">
    <name type="scientific">Chlamydomonas euryale</name>
    <dbReference type="NCBI Taxonomy" id="1486919"/>
    <lineage>
        <taxon>Eukaryota</taxon>
        <taxon>Viridiplantae</taxon>
        <taxon>Chlorophyta</taxon>
        <taxon>core chlorophytes</taxon>
        <taxon>Chlorophyceae</taxon>
        <taxon>CS clade</taxon>
        <taxon>Chlamydomonadales</taxon>
        <taxon>Chlamydomonadaceae</taxon>
        <taxon>Chlamydomonas</taxon>
    </lineage>
</organism>
<feature type="region of interest" description="Disordered" evidence="1">
    <location>
        <begin position="89"/>
        <end position="171"/>
    </location>
</feature>
<feature type="region of interest" description="Disordered" evidence="1">
    <location>
        <begin position="28"/>
        <end position="57"/>
    </location>
</feature>
<feature type="compositionally biased region" description="Polar residues" evidence="1">
    <location>
        <begin position="35"/>
        <end position="53"/>
    </location>
</feature>
<gene>
    <name evidence="2" type="ORF">CEUR00632_LOCUS7269</name>
</gene>
<name>A0A7R9YTM4_9CHLO</name>
<feature type="compositionally biased region" description="Low complexity" evidence="1">
    <location>
        <begin position="237"/>
        <end position="251"/>
    </location>
</feature>